<evidence type="ECO:0000256" key="5">
    <source>
        <dbReference type="ARBA" id="ARBA00023054"/>
    </source>
</evidence>
<dbReference type="GO" id="GO:0097320">
    <property type="term" value="P:plasma membrane tubulation"/>
    <property type="evidence" value="ECO:0007669"/>
    <property type="project" value="TreeGrafter"/>
</dbReference>
<dbReference type="GO" id="GO:0005543">
    <property type="term" value="F:phospholipid binding"/>
    <property type="evidence" value="ECO:0007669"/>
    <property type="project" value="TreeGrafter"/>
</dbReference>
<dbReference type="Pfam" id="PF03114">
    <property type="entry name" value="BAR"/>
    <property type="match status" value="1"/>
</dbReference>
<feature type="region of interest" description="Disordered" evidence="7">
    <location>
        <begin position="1"/>
        <end position="22"/>
    </location>
</feature>
<accession>A0A9Q1DCL6</accession>
<dbReference type="InterPro" id="IPR003005">
    <property type="entry name" value="Amphiphysin"/>
</dbReference>
<feature type="region of interest" description="Disordered" evidence="7">
    <location>
        <begin position="292"/>
        <end position="427"/>
    </location>
</feature>
<comment type="caution">
    <text evidence="10">The sequence shown here is derived from an EMBL/GenBank/DDBJ whole genome shotgun (WGS) entry which is preliminary data.</text>
</comment>
<dbReference type="GO" id="GO:0002102">
    <property type="term" value="C:podosome"/>
    <property type="evidence" value="ECO:0007669"/>
    <property type="project" value="TreeGrafter"/>
</dbReference>
<evidence type="ECO:0000256" key="8">
    <source>
        <dbReference type="SAM" id="Phobius"/>
    </source>
</evidence>
<proteinExistence type="predicted"/>
<feature type="domain" description="BAR" evidence="9">
    <location>
        <begin position="37"/>
        <end position="253"/>
    </location>
</feature>
<evidence type="ECO:0000313" key="10">
    <source>
        <dbReference type="EMBL" id="KAJ8265514.1"/>
    </source>
</evidence>
<feature type="compositionally biased region" description="Polar residues" evidence="7">
    <location>
        <begin position="409"/>
        <end position="422"/>
    </location>
</feature>
<feature type="region of interest" description="Disordered" evidence="7">
    <location>
        <begin position="443"/>
        <end position="472"/>
    </location>
</feature>
<dbReference type="PRINTS" id="PR01251">
    <property type="entry name" value="AMPHIPHYSIN"/>
</dbReference>
<dbReference type="EMBL" id="JAFJMO010000010">
    <property type="protein sequence ID" value="KAJ8265514.1"/>
    <property type="molecule type" value="Genomic_DNA"/>
</dbReference>
<name>A0A9Q1DCL6_CONCO</name>
<feature type="transmembrane region" description="Helical" evidence="8">
    <location>
        <begin position="542"/>
        <end position="562"/>
    </location>
</feature>
<dbReference type="InterPro" id="IPR004148">
    <property type="entry name" value="BAR_dom"/>
</dbReference>
<keyword evidence="8" id="KW-0812">Transmembrane</keyword>
<dbReference type="Gene3D" id="1.20.1270.60">
    <property type="entry name" value="Arfaptin homology (AH) domain/BAR domain"/>
    <property type="match status" value="1"/>
</dbReference>
<reference evidence="10" key="1">
    <citation type="journal article" date="2023" name="Science">
        <title>Genome structures resolve the early diversification of teleost fishes.</title>
        <authorList>
            <person name="Parey E."/>
            <person name="Louis A."/>
            <person name="Montfort J."/>
            <person name="Bouchez O."/>
            <person name="Roques C."/>
            <person name="Iampietro C."/>
            <person name="Lluch J."/>
            <person name="Castinel A."/>
            <person name="Donnadieu C."/>
            <person name="Desvignes T."/>
            <person name="Floi Bucao C."/>
            <person name="Jouanno E."/>
            <person name="Wen M."/>
            <person name="Mejri S."/>
            <person name="Dirks R."/>
            <person name="Jansen H."/>
            <person name="Henkel C."/>
            <person name="Chen W.J."/>
            <person name="Zahm M."/>
            <person name="Cabau C."/>
            <person name="Klopp C."/>
            <person name="Thompson A.W."/>
            <person name="Robinson-Rechavi M."/>
            <person name="Braasch I."/>
            <person name="Lecointre G."/>
            <person name="Bobe J."/>
            <person name="Postlethwait J.H."/>
            <person name="Berthelot C."/>
            <person name="Roest Crollius H."/>
            <person name="Guiguen Y."/>
        </authorList>
    </citation>
    <scope>NUCLEOTIDE SEQUENCE</scope>
    <source>
        <strain evidence="10">Concon-B</strain>
    </source>
</reference>
<dbReference type="PANTHER" id="PTHR46514">
    <property type="entry name" value="AMPHIPHYSIN"/>
    <property type="match status" value="1"/>
</dbReference>
<dbReference type="AlphaFoldDB" id="A0A9Q1DCL6"/>
<evidence type="ECO:0000256" key="4">
    <source>
        <dbReference type="ARBA" id="ARBA00022490"/>
    </source>
</evidence>
<dbReference type="PROSITE" id="PS51021">
    <property type="entry name" value="BAR"/>
    <property type="match status" value="1"/>
</dbReference>
<keyword evidence="5" id="KW-0175">Coiled coil</keyword>
<dbReference type="GO" id="GO:0071800">
    <property type="term" value="P:podosome assembly"/>
    <property type="evidence" value="ECO:0007669"/>
    <property type="project" value="TreeGrafter"/>
</dbReference>
<feature type="compositionally biased region" description="Basic and acidic residues" evidence="7">
    <location>
        <begin position="443"/>
        <end position="458"/>
    </location>
</feature>
<protein>
    <recommendedName>
        <fullName evidence="9">BAR domain-containing protein</fullName>
    </recommendedName>
</protein>
<keyword evidence="11" id="KW-1185">Reference proteome</keyword>
<dbReference type="InterPro" id="IPR027267">
    <property type="entry name" value="AH/BAR_dom_sf"/>
</dbReference>
<evidence type="ECO:0000256" key="1">
    <source>
        <dbReference type="ARBA" id="ARBA00004308"/>
    </source>
</evidence>
<dbReference type="SUPFAM" id="SSF103657">
    <property type="entry name" value="BAR/IMD domain-like"/>
    <property type="match status" value="1"/>
</dbReference>
<dbReference type="FunFam" id="1.20.1270.60:FF:000013">
    <property type="entry name" value="Amphiphysin isoform 2"/>
    <property type="match status" value="1"/>
</dbReference>
<gene>
    <name evidence="10" type="ORF">COCON_G00146130</name>
</gene>
<feature type="compositionally biased region" description="Low complexity" evidence="7">
    <location>
        <begin position="365"/>
        <end position="375"/>
    </location>
</feature>
<keyword evidence="3" id="KW-0728">SH3 domain</keyword>
<evidence type="ECO:0000256" key="2">
    <source>
        <dbReference type="ARBA" id="ARBA00004496"/>
    </source>
</evidence>
<feature type="compositionally biased region" description="Low complexity" evidence="7">
    <location>
        <begin position="582"/>
        <end position="599"/>
    </location>
</feature>
<dbReference type="GO" id="GO:0006911">
    <property type="term" value="P:phagocytosis, engulfment"/>
    <property type="evidence" value="ECO:0007669"/>
    <property type="project" value="TreeGrafter"/>
</dbReference>
<evidence type="ECO:0000256" key="3">
    <source>
        <dbReference type="ARBA" id="ARBA00022443"/>
    </source>
</evidence>
<evidence type="ECO:0000256" key="7">
    <source>
        <dbReference type="SAM" id="MobiDB-lite"/>
    </source>
</evidence>
<feature type="compositionally biased region" description="Polar residues" evidence="7">
    <location>
        <begin position="315"/>
        <end position="326"/>
    </location>
</feature>
<dbReference type="GO" id="GO:0005737">
    <property type="term" value="C:cytoplasm"/>
    <property type="evidence" value="ECO:0007669"/>
    <property type="project" value="UniProtKB-SubCell"/>
</dbReference>
<keyword evidence="8" id="KW-1133">Transmembrane helix</keyword>
<dbReference type="Proteomes" id="UP001152803">
    <property type="component" value="Unassembled WGS sequence"/>
</dbReference>
<comment type="subcellular location">
    <subcellularLocation>
        <location evidence="2">Cytoplasm</location>
    </subcellularLocation>
    <subcellularLocation>
        <location evidence="1">Endomembrane system</location>
    </subcellularLocation>
</comment>
<feature type="region of interest" description="Disordered" evidence="7">
    <location>
        <begin position="570"/>
        <end position="609"/>
    </location>
</feature>
<sequence length="635" mass="70159">MAEGKADSNCNGSPGGAGAGHFTKRFQRSLSRAQEKVLQKLGKSAETKDEEFDLCVQNLVKQQSDGNRLFKDLKAFYLSVKAMREAAKRLSQTLLDIYEPDWVGDDDLPAIVEGEDLLWSDYEEKLADQVIRTMDTYMSQFPDVKERVAKRGRKLVDYDSSRHHLEVVQNAKKKDEAKIAKAEEEFTCYQSVFEEINTELRQDLPVLYQSRIGCYVTVFENISSLQEVFYKEMNAFNSDLHCMMKSLETQHSDKVFIIKGLQRSASKNIKKRRSFRISSPFQSSTLFPALDQSFSPVRKPKASSSRETLEPGTPASEQAEGTQTPPTEEAGPGAETLSEKPEEEEMEEDEKKEEDPTSDQPDQNSSTSASPSADPDAAETLVVNGTQEDPPAPLATPEDPEPKGADTGDATSNSGNLQNGPDANTEVLKGEVSQDMEELHIREEEPQAKSIATEEEKSPLVQEVGPEDPSRDVPLEQAQAVQAVQAPDVCFVGTSFEVQPLPSIQANPSSRSHVTMTDAPLLTTQDVMQYTTAIPTQTDSTVIGVVIALVLLTMAGLAFLLYRYLCHSRGPTGPQESPPPGRTTSPSTPSTRRSTSSEPGPEEGGWGKGREDLQLSLGRNGLWGALILWYWRNRW</sequence>
<dbReference type="SMART" id="SM00721">
    <property type="entry name" value="BAR"/>
    <property type="match status" value="1"/>
</dbReference>
<dbReference type="GO" id="GO:0012505">
    <property type="term" value="C:endomembrane system"/>
    <property type="evidence" value="ECO:0007669"/>
    <property type="project" value="UniProtKB-SubCell"/>
</dbReference>
<evidence type="ECO:0000313" key="11">
    <source>
        <dbReference type="Proteomes" id="UP001152803"/>
    </source>
</evidence>
<feature type="compositionally biased region" description="Acidic residues" evidence="7">
    <location>
        <begin position="341"/>
        <end position="352"/>
    </location>
</feature>
<organism evidence="10 11">
    <name type="scientific">Conger conger</name>
    <name type="common">Conger eel</name>
    <name type="synonym">Muraena conger</name>
    <dbReference type="NCBI Taxonomy" id="82655"/>
    <lineage>
        <taxon>Eukaryota</taxon>
        <taxon>Metazoa</taxon>
        <taxon>Chordata</taxon>
        <taxon>Craniata</taxon>
        <taxon>Vertebrata</taxon>
        <taxon>Euteleostomi</taxon>
        <taxon>Actinopterygii</taxon>
        <taxon>Neopterygii</taxon>
        <taxon>Teleostei</taxon>
        <taxon>Anguilliformes</taxon>
        <taxon>Congridae</taxon>
        <taxon>Conger</taxon>
    </lineage>
</organism>
<keyword evidence="4" id="KW-0963">Cytoplasm</keyword>
<dbReference type="OrthoDB" id="446293at2759"/>
<dbReference type="PANTHER" id="PTHR46514:SF1">
    <property type="entry name" value="BRIDGING INTEGRATOR 2"/>
    <property type="match status" value="1"/>
</dbReference>
<keyword evidence="6 8" id="KW-0472">Membrane</keyword>
<evidence type="ECO:0000259" key="9">
    <source>
        <dbReference type="PROSITE" id="PS51021"/>
    </source>
</evidence>
<dbReference type="GO" id="GO:0001891">
    <property type="term" value="C:phagocytic cup"/>
    <property type="evidence" value="ECO:0007669"/>
    <property type="project" value="TreeGrafter"/>
</dbReference>
<evidence type="ECO:0000256" key="6">
    <source>
        <dbReference type="ARBA" id="ARBA00023136"/>
    </source>
</evidence>